<dbReference type="PANTHER" id="PTHR33091">
    <property type="entry name" value="PROTEIN, PUTATIVE, EXPRESSED-RELATED"/>
    <property type="match status" value="1"/>
</dbReference>
<keyword evidence="3" id="KW-0722">Serine protease inhibitor</keyword>
<dbReference type="PANTHER" id="PTHR33091:SF73">
    <property type="entry name" value="INHIBITOR OF TRYPSIN AND HAGEMAN FACTOR-LIKE"/>
    <property type="match status" value="1"/>
</dbReference>
<sequence>MADCKVTNKTQWPELVGVKGDVAVATIKAEKPTFDVFTIKKGTKVTMEYLSNRESHPNHDFHSIELISLPVWASTGWAYEPAQVSK</sequence>
<evidence type="ECO:0000256" key="3">
    <source>
        <dbReference type="ARBA" id="ARBA00022900"/>
    </source>
</evidence>
<dbReference type="EMBL" id="JAUJYN010000005">
    <property type="protein sequence ID" value="KAK1270545.1"/>
    <property type="molecule type" value="Genomic_DNA"/>
</dbReference>
<dbReference type="AlphaFoldDB" id="A0AAV9B255"/>
<dbReference type="Pfam" id="PF00280">
    <property type="entry name" value="potato_inhibit"/>
    <property type="match status" value="1"/>
</dbReference>
<name>A0AAV9B255_ACOGR</name>
<evidence type="ECO:0000313" key="4">
    <source>
        <dbReference type="EMBL" id="KAK1270545.1"/>
    </source>
</evidence>
<dbReference type="SUPFAM" id="SSF54654">
    <property type="entry name" value="CI-2 family of serine protease inhibitors"/>
    <property type="match status" value="1"/>
</dbReference>
<keyword evidence="2" id="KW-0646">Protease inhibitor</keyword>
<dbReference type="Proteomes" id="UP001179952">
    <property type="component" value="Unassembled WGS sequence"/>
</dbReference>
<reference evidence="4" key="2">
    <citation type="submission" date="2023-06" db="EMBL/GenBank/DDBJ databases">
        <authorList>
            <person name="Ma L."/>
            <person name="Liu K.-W."/>
            <person name="Li Z."/>
            <person name="Hsiao Y.-Y."/>
            <person name="Qi Y."/>
            <person name="Fu T."/>
            <person name="Tang G."/>
            <person name="Zhang D."/>
            <person name="Sun W.-H."/>
            <person name="Liu D.-K."/>
            <person name="Li Y."/>
            <person name="Chen G.-Z."/>
            <person name="Liu X.-D."/>
            <person name="Liao X.-Y."/>
            <person name="Jiang Y.-T."/>
            <person name="Yu X."/>
            <person name="Hao Y."/>
            <person name="Huang J."/>
            <person name="Zhao X.-W."/>
            <person name="Ke S."/>
            <person name="Chen Y.-Y."/>
            <person name="Wu W.-L."/>
            <person name="Hsu J.-L."/>
            <person name="Lin Y.-F."/>
            <person name="Huang M.-D."/>
            <person name="Li C.-Y."/>
            <person name="Huang L."/>
            <person name="Wang Z.-W."/>
            <person name="Zhao X."/>
            <person name="Zhong W.-Y."/>
            <person name="Peng D.-H."/>
            <person name="Ahmad S."/>
            <person name="Lan S."/>
            <person name="Zhang J.-S."/>
            <person name="Tsai W.-C."/>
            <person name="Van De Peer Y."/>
            <person name="Liu Z.-J."/>
        </authorList>
    </citation>
    <scope>NUCLEOTIDE SEQUENCE</scope>
    <source>
        <strain evidence="4">SCP</strain>
        <tissue evidence="4">Leaves</tissue>
    </source>
</reference>
<gene>
    <name evidence="4" type="ORF">QJS04_geneDACA013103</name>
</gene>
<dbReference type="GO" id="GO:0004867">
    <property type="term" value="F:serine-type endopeptidase inhibitor activity"/>
    <property type="evidence" value="ECO:0007669"/>
    <property type="project" value="UniProtKB-KW"/>
</dbReference>
<reference evidence="4" key="1">
    <citation type="journal article" date="2023" name="Nat. Commun.">
        <title>Diploid and tetraploid genomes of Acorus and the evolution of monocots.</title>
        <authorList>
            <person name="Ma L."/>
            <person name="Liu K.W."/>
            <person name="Li Z."/>
            <person name="Hsiao Y.Y."/>
            <person name="Qi Y."/>
            <person name="Fu T."/>
            <person name="Tang G.D."/>
            <person name="Zhang D."/>
            <person name="Sun W.H."/>
            <person name="Liu D.K."/>
            <person name="Li Y."/>
            <person name="Chen G.Z."/>
            <person name="Liu X.D."/>
            <person name="Liao X.Y."/>
            <person name="Jiang Y.T."/>
            <person name="Yu X."/>
            <person name="Hao Y."/>
            <person name="Huang J."/>
            <person name="Zhao X.W."/>
            <person name="Ke S."/>
            <person name="Chen Y.Y."/>
            <person name="Wu W.L."/>
            <person name="Hsu J.L."/>
            <person name="Lin Y.F."/>
            <person name="Huang M.D."/>
            <person name="Li C.Y."/>
            <person name="Huang L."/>
            <person name="Wang Z.W."/>
            <person name="Zhao X."/>
            <person name="Zhong W.Y."/>
            <person name="Peng D.H."/>
            <person name="Ahmad S."/>
            <person name="Lan S."/>
            <person name="Zhang J.S."/>
            <person name="Tsai W.C."/>
            <person name="Van de Peer Y."/>
            <person name="Liu Z.J."/>
        </authorList>
    </citation>
    <scope>NUCLEOTIDE SEQUENCE</scope>
    <source>
        <strain evidence="4">SCP</strain>
    </source>
</reference>
<evidence type="ECO:0000256" key="2">
    <source>
        <dbReference type="ARBA" id="ARBA00022690"/>
    </source>
</evidence>
<dbReference type="PROSITE" id="PS00285">
    <property type="entry name" value="POTATO_INHIBITOR"/>
    <property type="match status" value="1"/>
</dbReference>
<dbReference type="GO" id="GO:0009611">
    <property type="term" value="P:response to wounding"/>
    <property type="evidence" value="ECO:0007669"/>
    <property type="project" value="InterPro"/>
</dbReference>
<comment type="caution">
    <text evidence="4">The sequence shown here is derived from an EMBL/GenBank/DDBJ whole genome shotgun (WGS) entry which is preliminary data.</text>
</comment>
<organism evidence="4 5">
    <name type="scientific">Acorus gramineus</name>
    <name type="common">Dwarf sweet flag</name>
    <dbReference type="NCBI Taxonomy" id="55184"/>
    <lineage>
        <taxon>Eukaryota</taxon>
        <taxon>Viridiplantae</taxon>
        <taxon>Streptophyta</taxon>
        <taxon>Embryophyta</taxon>
        <taxon>Tracheophyta</taxon>
        <taxon>Spermatophyta</taxon>
        <taxon>Magnoliopsida</taxon>
        <taxon>Liliopsida</taxon>
        <taxon>Acoraceae</taxon>
        <taxon>Acorus</taxon>
    </lineage>
</organism>
<dbReference type="InterPro" id="IPR036354">
    <property type="entry name" value="Prot_inh_pot1_sf"/>
</dbReference>
<protein>
    <submittedName>
        <fullName evidence="4">Uncharacterized protein</fullName>
    </submittedName>
</protein>
<dbReference type="InterPro" id="IPR000864">
    <property type="entry name" value="Prot_inh_pot1"/>
</dbReference>
<evidence type="ECO:0000313" key="5">
    <source>
        <dbReference type="Proteomes" id="UP001179952"/>
    </source>
</evidence>
<dbReference type="Gene3D" id="3.30.10.10">
    <property type="entry name" value="Trypsin Inhibitor V, subunit A"/>
    <property type="match status" value="1"/>
</dbReference>
<proteinExistence type="inferred from homology"/>
<keyword evidence="5" id="KW-1185">Reference proteome</keyword>
<evidence type="ECO:0000256" key="1">
    <source>
        <dbReference type="ARBA" id="ARBA00008210"/>
    </source>
</evidence>
<accession>A0AAV9B255</accession>
<comment type="similarity">
    <text evidence="1">Belongs to the protease inhibitor I13 (potato type I serine protease inhibitor) family.</text>
</comment>